<dbReference type="InterPro" id="IPR051277">
    <property type="entry name" value="SEZ6_CSMD_C4BPB_Regulators"/>
</dbReference>
<evidence type="ECO:0000256" key="5">
    <source>
        <dbReference type="SAM" id="SignalP"/>
    </source>
</evidence>
<feature type="disulfide bond" evidence="4">
    <location>
        <begin position="48"/>
        <end position="75"/>
    </location>
</feature>
<feature type="domain" description="Sushi" evidence="6">
    <location>
        <begin position="322"/>
        <end position="382"/>
    </location>
</feature>
<sequence>MTSLLMQFIFNVIILTYFTVNGQGCGNAPTIENAQIATHAGPHVRYECIRGYYVINGTNTLHCINNSWVGIHLTCLQGCPRPDPVQFASIDFYRDIEDVTLNATSSFNGVRKSMTAYYKCNEGYDMRGQRRSRSCQTDFTWTEVLFQCHIKSCPAPPMIDHGIITGDSFRYESWVTYTCDPGYYTDGSGRRPVNIQCIERNGNMQWQTPPPVCKLICSPRNALGVELGRTCMSACETDSDCSVHLESCICDGLCGFSCINPDSICQIPGQLANGTTSYSTINYNSTVLYECFPGYVMASGDAVRKCRSDSVWSGAMPTCVRGCGQPVPLENGGIPIGDAVGYLVNDVVKYTCPAGFSPTGPSNIAVCGSNFQWTTPNLRCVQGNCGPP</sequence>
<reference evidence="7" key="2">
    <citation type="journal article" date="2008" name="Genome Biol.">
        <title>Improved genome assembly and evidence-based global gene model set for the chordate Ciona intestinalis: new insight into intron and operon populations.</title>
        <authorList>
            <person name="Satou Y."/>
            <person name="Mineta K."/>
            <person name="Ogasawara M."/>
            <person name="Sasakura Y."/>
            <person name="Shoguchi E."/>
            <person name="Ueno K."/>
            <person name="Yamada L."/>
            <person name="Matsumoto J."/>
            <person name="Wasserscheid J."/>
            <person name="Dewar K."/>
            <person name="Wiley G.B."/>
            <person name="Macmil S.L."/>
            <person name="Roe B.A."/>
            <person name="Zeller R.W."/>
            <person name="Hastings K.E."/>
            <person name="Lemaire P."/>
            <person name="Lindquist E."/>
            <person name="Endo T."/>
            <person name="Hotta K."/>
            <person name="Inaba K."/>
        </authorList>
    </citation>
    <scope>NUCLEOTIDE SEQUENCE [LARGE SCALE GENOMIC DNA]</scope>
    <source>
        <strain evidence="7">wild type</strain>
    </source>
</reference>
<proteinExistence type="predicted"/>
<dbReference type="OMA" id="YRETITY"/>
<evidence type="ECO:0000259" key="6">
    <source>
        <dbReference type="PROSITE" id="PS50923"/>
    </source>
</evidence>
<dbReference type="CDD" id="cd00033">
    <property type="entry name" value="CCP"/>
    <property type="match status" value="4"/>
</dbReference>
<accession>H2XU77</accession>
<reference evidence="8" key="1">
    <citation type="journal article" date="2002" name="Science">
        <title>The draft genome of Ciona intestinalis: insights into chordate and vertebrate origins.</title>
        <authorList>
            <person name="Dehal P."/>
            <person name="Satou Y."/>
            <person name="Campbell R.K."/>
            <person name="Chapman J."/>
            <person name="Degnan B."/>
            <person name="De Tomaso A."/>
            <person name="Davidson B."/>
            <person name="Di Gregorio A."/>
            <person name="Gelpke M."/>
            <person name="Goodstein D.M."/>
            <person name="Harafuji N."/>
            <person name="Hastings K.E."/>
            <person name="Ho I."/>
            <person name="Hotta K."/>
            <person name="Huang W."/>
            <person name="Kawashima T."/>
            <person name="Lemaire P."/>
            <person name="Martinez D."/>
            <person name="Meinertzhagen I.A."/>
            <person name="Necula S."/>
            <person name="Nonaka M."/>
            <person name="Putnam N."/>
            <person name="Rash S."/>
            <person name="Saiga H."/>
            <person name="Satake M."/>
            <person name="Terry A."/>
            <person name="Yamada L."/>
            <person name="Wang H.G."/>
            <person name="Awazu S."/>
            <person name="Azumi K."/>
            <person name="Boore J."/>
            <person name="Branno M."/>
            <person name="Chin-Bow S."/>
            <person name="DeSantis R."/>
            <person name="Doyle S."/>
            <person name="Francino P."/>
            <person name="Keys D.N."/>
            <person name="Haga S."/>
            <person name="Hayashi H."/>
            <person name="Hino K."/>
            <person name="Imai K.S."/>
            <person name="Inaba K."/>
            <person name="Kano S."/>
            <person name="Kobayashi K."/>
            <person name="Kobayashi M."/>
            <person name="Lee B.I."/>
            <person name="Makabe K.W."/>
            <person name="Manohar C."/>
            <person name="Matassi G."/>
            <person name="Medina M."/>
            <person name="Mochizuki Y."/>
            <person name="Mount S."/>
            <person name="Morishita T."/>
            <person name="Miura S."/>
            <person name="Nakayama A."/>
            <person name="Nishizaka S."/>
            <person name="Nomoto H."/>
            <person name="Ohta F."/>
            <person name="Oishi K."/>
            <person name="Rigoutsos I."/>
            <person name="Sano M."/>
            <person name="Sasaki A."/>
            <person name="Sasakura Y."/>
            <person name="Shoguchi E."/>
            <person name="Shin-i T."/>
            <person name="Spagnuolo A."/>
            <person name="Stainier D."/>
            <person name="Suzuki M.M."/>
            <person name="Tassy O."/>
            <person name="Takatori N."/>
            <person name="Tokuoka M."/>
            <person name="Yagi K."/>
            <person name="Yoshizaki F."/>
            <person name="Wada S."/>
            <person name="Zhang C."/>
            <person name="Hyatt P.D."/>
            <person name="Larimer F."/>
            <person name="Detter C."/>
            <person name="Doggett N."/>
            <person name="Glavina T."/>
            <person name="Hawkins T."/>
            <person name="Richardson P."/>
            <person name="Lucas S."/>
            <person name="Kohara Y."/>
            <person name="Levine M."/>
            <person name="Satoh N."/>
            <person name="Rokhsar D.S."/>
        </authorList>
    </citation>
    <scope>NUCLEOTIDE SEQUENCE [LARGE SCALE GENOMIC DNA]</scope>
</reference>
<dbReference type="SMART" id="SM00032">
    <property type="entry name" value="CCP"/>
    <property type="match status" value="5"/>
</dbReference>
<dbReference type="Ensembl" id="ENSCINT00000035323.1">
    <property type="protein sequence ID" value="ENSCINP00000033211.1"/>
    <property type="gene ID" value="ENSCING00000024760.1"/>
</dbReference>
<dbReference type="GeneTree" id="ENSGT00940000163310"/>
<dbReference type="InterPro" id="IPR035976">
    <property type="entry name" value="Sushi/SCR/CCP_sf"/>
</dbReference>
<keyword evidence="3 4" id="KW-1015">Disulfide bond</keyword>
<comment type="caution">
    <text evidence="4">Lacks conserved residue(s) required for the propagation of feature annotation.</text>
</comment>
<dbReference type="Proteomes" id="UP000008144">
    <property type="component" value="Chromosome 7"/>
</dbReference>
<dbReference type="Pfam" id="PF00084">
    <property type="entry name" value="Sushi"/>
    <property type="match status" value="5"/>
</dbReference>
<evidence type="ECO:0000256" key="2">
    <source>
        <dbReference type="ARBA" id="ARBA00022737"/>
    </source>
</evidence>
<dbReference type="InterPro" id="IPR000436">
    <property type="entry name" value="Sushi_SCR_CCP_dom"/>
</dbReference>
<dbReference type="EMBL" id="EAAA01002405">
    <property type="status" value="NOT_ANNOTATED_CDS"/>
    <property type="molecule type" value="Genomic_DNA"/>
</dbReference>
<name>H2XU77_CIOIN</name>
<keyword evidence="8" id="KW-1185">Reference proteome</keyword>
<dbReference type="PANTHER" id="PTHR45656">
    <property type="entry name" value="PROTEIN CBR-CLEC-78"/>
    <property type="match status" value="1"/>
</dbReference>
<dbReference type="InParanoid" id="H2XU77"/>
<evidence type="ECO:0000313" key="8">
    <source>
        <dbReference type="Proteomes" id="UP000008144"/>
    </source>
</evidence>
<dbReference type="PANTHER" id="PTHR45656:SF4">
    <property type="entry name" value="PROTEIN CBR-CLEC-78"/>
    <property type="match status" value="1"/>
</dbReference>
<organism evidence="7 8">
    <name type="scientific">Ciona intestinalis</name>
    <name type="common">Transparent sea squirt</name>
    <name type="synonym">Ascidia intestinalis</name>
    <dbReference type="NCBI Taxonomy" id="7719"/>
    <lineage>
        <taxon>Eukaryota</taxon>
        <taxon>Metazoa</taxon>
        <taxon>Chordata</taxon>
        <taxon>Tunicata</taxon>
        <taxon>Ascidiacea</taxon>
        <taxon>Phlebobranchia</taxon>
        <taxon>Cionidae</taxon>
        <taxon>Ciona</taxon>
    </lineage>
</organism>
<dbReference type="Gene3D" id="2.10.70.10">
    <property type="entry name" value="Complement Module, domain 1"/>
    <property type="match status" value="5"/>
</dbReference>
<feature type="signal peptide" evidence="5">
    <location>
        <begin position="1"/>
        <end position="22"/>
    </location>
</feature>
<dbReference type="HOGENOM" id="CLU_712789_0_0_1"/>
<reference evidence="7" key="3">
    <citation type="submission" date="2025-08" db="UniProtKB">
        <authorList>
            <consortium name="Ensembl"/>
        </authorList>
    </citation>
    <scope>IDENTIFICATION</scope>
</reference>
<keyword evidence="2" id="KW-0677">Repeat</keyword>
<feature type="domain" description="Sushi" evidence="6">
    <location>
        <begin position="263"/>
        <end position="321"/>
    </location>
</feature>
<dbReference type="STRING" id="7719.ENSCINP00000033211"/>
<feature type="domain" description="Sushi" evidence="6">
    <location>
        <begin position="151"/>
        <end position="215"/>
    </location>
</feature>
<evidence type="ECO:0000256" key="4">
    <source>
        <dbReference type="PROSITE-ProRule" id="PRU00302"/>
    </source>
</evidence>
<keyword evidence="4" id="KW-0768">Sushi</keyword>
<dbReference type="SUPFAM" id="SSF57535">
    <property type="entry name" value="Complement control module/SCR domain"/>
    <property type="match status" value="5"/>
</dbReference>
<feature type="domain" description="Sushi" evidence="6">
    <location>
        <begin position="23"/>
        <end position="77"/>
    </location>
</feature>
<keyword evidence="1 5" id="KW-0732">Signal</keyword>
<dbReference type="AlphaFoldDB" id="H2XU77"/>
<evidence type="ECO:0000313" key="7">
    <source>
        <dbReference type="Ensembl" id="ENSCINP00000033211.1"/>
    </source>
</evidence>
<evidence type="ECO:0000256" key="3">
    <source>
        <dbReference type="ARBA" id="ARBA00023157"/>
    </source>
</evidence>
<dbReference type="PROSITE" id="PS50923">
    <property type="entry name" value="SUSHI"/>
    <property type="match status" value="4"/>
</dbReference>
<reference evidence="7" key="4">
    <citation type="submission" date="2025-09" db="UniProtKB">
        <authorList>
            <consortium name="Ensembl"/>
        </authorList>
    </citation>
    <scope>IDENTIFICATION</scope>
</reference>
<evidence type="ECO:0000256" key="1">
    <source>
        <dbReference type="ARBA" id="ARBA00022729"/>
    </source>
</evidence>
<protein>
    <recommendedName>
        <fullName evidence="6">Sushi domain-containing protein</fullName>
    </recommendedName>
</protein>
<feature type="chain" id="PRO_5003577835" description="Sushi domain-containing protein" evidence="5">
    <location>
        <begin position="23"/>
        <end position="388"/>
    </location>
</feature>